<proteinExistence type="predicted"/>
<comment type="caution">
    <text evidence="1">The sequence shown here is derived from an EMBL/GenBank/DDBJ whole genome shotgun (WGS) entry which is preliminary data.</text>
</comment>
<reference evidence="1 2" key="1">
    <citation type="submission" date="2024-02" db="EMBL/GenBank/DDBJ databases">
        <authorList>
            <person name="Chen Y."/>
            <person name="Shah S."/>
            <person name="Dougan E. K."/>
            <person name="Thang M."/>
            <person name="Chan C."/>
        </authorList>
    </citation>
    <scope>NUCLEOTIDE SEQUENCE [LARGE SCALE GENOMIC DNA]</scope>
</reference>
<evidence type="ECO:0000313" key="1">
    <source>
        <dbReference type="EMBL" id="CAK9110399.1"/>
    </source>
</evidence>
<keyword evidence="2" id="KW-1185">Reference proteome</keyword>
<organism evidence="1 2">
    <name type="scientific">Durusdinium trenchii</name>
    <dbReference type="NCBI Taxonomy" id="1381693"/>
    <lineage>
        <taxon>Eukaryota</taxon>
        <taxon>Sar</taxon>
        <taxon>Alveolata</taxon>
        <taxon>Dinophyceae</taxon>
        <taxon>Suessiales</taxon>
        <taxon>Symbiodiniaceae</taxon>
        <taxon>Durusdinium</taxon>
    </lineage>
</organism>
<evidence type="ECO:0000313" key="2">
    <source>
        <dbReference type="Proteomes" id="UP001642464"/>
    </source>
</evidence>
<protein>
    <submittedName>
        <fullName evidence="1">Uncharacterized protein</fullName>
    </submittedName>
</protein>
<accession>A0ABP0SDF3</accession>
<dbReference type="EMBL" id="CAXAMM010043527">
    <property type="protein sequence ID" value="CAK9110399.1"/>
    <property type="molecule type" value="Genomic_DNA"/>
</dbReference>
<gene>
    <name evidence="1" type="ORF">SCF082_LOCUS51279</name>
</gene>
<name>A0ABP0SDF3_9DINO</name>
<dbReference type="Proteomes" id="UP001642464">
    <property type="component" value="Unassembled WGS sequence"/>
</dbReference>
<sequence>MVTDPNVPGTEKITCTTLRPEWLATPALKVSATDVGANETWAPPGSIFLAHQNAAHFVQAFSLGRLESLSAVNLLHHIPTSVKEVLTTLVRQFGMPRFVTHEALASGLLNKGHCSASGCLLPWKASLTNNENLLLLVMTRMEKDFTSLAVKSRKPWSQKDLETRLQ</sequence>